<proteinExistence type="predicted"/>
<evidence type="ECO:0000313" key="2">
    <source>
        <dbReference type="Proteomes" id="UP000789920"/>
    </source>
</evidence>
<keyword evidence="2" id="KW-1185">Reference proteome</keyword>
<organism evidence="1 2">
    <name type="scientific">Racocetra persica</name>
    <dbReference type="NCBI Taxonomy" id="160502"/>
    <lineage>
        <taxon>Eukaryota</taxon>
        <taxon>Fungi</taxon>
        <taxon>Fungi incertae sedis</taxon>
        <taxon>Mucoromycota</taxon>
        <taxon>Glomeromycotina</taxon>
        <taxon>Glomeromycetes</taxon>
        <taxon>Diversisporales</taxon>
        <taxon>Gigasporaceae</taxon>
        <taxon>Racocetra</taxon>
    </lineage>
</organism>
<feature type="non-terminal residue" evidence="1">
    <location>
        <position position="375"/>
    </location>
</feature>
<name>A0ACA9RUJ6_9GLOM</name>
<protein>
    <submittedName>
        <fullName evidence="1">11988_t:CDS:1</fullName>
    </submittedName>
</protein>
<sequence>ELSAEWIYVKKNGFMLKEDKRVILYLHGGAYALGSIGTHRNIISGLAKAADAHAFAINYRLAPQNQFPAALHDALAAYLYLTDPPKDAGFSAINPKQIVIAGDSAGGGLTIATLLALRDTGLPMVAGAVGWSPWVDLTHSMPSILSRDCDKSDYLPPYTLQFHPSKALEKFLERSAALSKKIKQSNKPKIWHKSFERETRVQLYAANEAVSIPYVSPLCAESLGGLPPILLTAGDGERLRDEVIYFAFKASQPSKYLLPIYNAGKFEKSPFKTPTNVILEIYEEMPHMFQMFGFNELAIFSLQRTAEFIHEAVSSSSGKSTLNQMTNSSNYIRISTNKQILPLRECHYSVLEWLNVGCAPPVNVKSPKQINKAKN</sequence>
<dbReference type="EMBL" id="CAJVQC010070864">
    <property type="protein sequence ID" value="CAG8810071.1"/>
    <property type="molecule type" value="Genomic_DNA"/>
</dbReference>
<feature type="non-terminal residue" evidence="1">
    <location>
        <position position="1"/>
    </location>
</feature>
<reference evidence="1" key="1">
    <citation type="submission" date="2021-06" db="EMBL/GenBank/DDBJ databases">
        <authorList>
            <person name="Kallberg Y."/>
            <person name="Tangrot J."/>
            <person name="Rosling A."/>
        </authorList>
    </citation>
    <scope>NUCLEOTIDE SEQUENCE</scope>
    <source>
        <strain evidence="1">MA461A</strain>
    </source>
</reference>
<gene>
    <name evidence="1" type="ORF">RPERSI_LOCUS23002</name>
</gene>
<accession>A0ACA9RUJ6</accession>
<evidence type="ECO:0000313" key="1">
    <source>
        <dbReference type="EMBL" id="CAG8810071.1"/>
    </source>
</evidence>
<comment type="caution">
    <text evidence="1">The sequence shown here is derived from an EMBL/GenBank/DDBJ whole genome shotgun (WGS) entry which is preliminary data.</text>
</comment>
<dbReference type="Proteomes" id="UP000789920">
    <property type="component" value="Unassembled WGS sequence"/>
</dbReference>